<name>A0A8S5NTX5_9CAUD</name>
<accession>A0A8S5NTX5</accession>
<protein>
    <submittedName>
        <fullName evidence="1">Uncharacterized protein</fullName>
    </submittedName>
</protein>
<sequence length="44" mass="5323">MANSRFALHYKRSCHDCIFLQICTDPNASYNGDYVCKDWEWKYE</sequence>
<dbReference type="EMBL" id="BK015248">
    <property type="protein sequence ID" value="DAD97820.1"/>
    <property type="molecule type" value="Genomic_DNA"/>
</dbReference>
<evidence type="ECO:0000313" key="1">
    <source>
        <dbReference type="EMBL" id="DAD97820.1"/>
    </source>
</evidence>
<reference evidence="1" key="1">
    <citation type="journal article" date="2021" name="Proc. Natl. Acad. Sci. U.S.A.">
        <title>A Catalog of Tens of Thousands of Viruses from Human Metagenomes Reveals Hidden Associations with Chronic Diseases.</title>
        <authorList>
            <person name="Tisza M.J."/>
            <person name="Buck C.B."/>
        </authorList>
    </citation>
    <scope>NUCLEOTIDE SEQUENCE</scope>
    <source>
        <strain evidence="1">CtkmZ20</strain>
    </source>
</reference>
<organism evidence="1">
    <name type="scientific">Myoviridae sp. ctkmZ20</name>
    <dbReference type="NCBI Taxonomy" id="2825166"/>
    <lineage>
        <taxon>Viruses</taxon>
        <taxon>Duplodnaviria</taxon>
        <taxon>Heunggongvirae</taxon>
        <taxon>Uroviricota</taxon>
        <taxon>Caudoviricetes</taxon>
    </lineage>
</organism>
<proteinExistence type="predicted"/>